<dbReference type="Pfam" id="PF00170">
    <property type="entry name" value="bZIP_1"/>
    <property type="match status" value="1"/>
</dbReference>
<evidence type="ECO:0000313" key="7">
    <source>
        <dbReference type="Proteomes" id="UP001498398"/>
    </source>
</evidence>
<feature type="region of interest" description="Disordered" evidence="4">
    <location>
        <begin position="331"/>
        <end position="352"/>
    </location>
</feature>
<dbReference type="GO" id="GO:0003677">
    <property type="term" value="F:DNA binding"/>
    <property type="evidence" value="ECO:0007669"/>
    <property type="project" value="UniProtKB-KW"/>
</dbReference>
<accession>A0ABR1JVU3</accession>
<evidence type="ECO:0000259" key="5">
    <source>
        <dbReference type="PROSITE" id="PS50217"/>
    </source>
</evidence>
<feature type="compositionally biased region" description="Low complexity" evidence="4">
    <location>
        <begin position="405"/>
        <end position="443"/>
    </location>
</feature>
<evidence type="ECO:0000256" key="3">
    <source>
        <dbReference type="ARBA" id="ARBA00023242"/>
    </source>
</evidence>
<feature type="region of interest" description="Disordered" evidence="4">
    <location>
        <begin position="37"/>
        <end position="166"/>
    </location>
</feature>
<name>A0ABR1JVU3_9AGAR</name>
<gene>
    <name evidence="6" type="primary">YAP1</name>
    <name evidence="6" type="ORF">VKT23_002976</name>
</gene>
<dbReference type="CDD" id="cd14688">
    <property type="entry name" value="bZIP_YAP"/>
    <property type="match status" value="1"/>
</dbReference>
<keyword evidence="3" id="KW-0539">Nucleus</keyword>
<dbReference type="SUPFAM" id="SSF111430">
    <property type="entry name" value="YAP1 redox domain"/>
    <property type="match status" value="1"/>
</dbReference>
<feature type="compositionally biased region" description="Polar residues" evidence="4">
    <location>
        <begin position="112"/>
        <end position="121"/>
    </location>
</feature>
<protein>
    <submittedName>
        <fullName evidence="6">DNA-binding transcription factor yap1</fullName>
    </submittedName>
</protein>
<evidence type="ECO:0000256" key="1">
    <source>
        <dbReference type="ARBA" id="ARBA00004123"/>
    </source>
</evidence>
<evidence type="ECO:0000313" key="6">
    <source>
        <dbReference type="EMBL" id="KAK7468466.1"/>
    </source>
</evidence>
<feature type="domain" description="BZIP" evidence="5">
    <location>
        <begin position="140"/>
        <end position="203"/>
    </location>
</feature>
<dbReference type="SUPFAM" id="SSF57959">
    <property type="entry name" value="Leucine zipper domain"/>
    <property type="match status" value="1"/>
</dbReference>
<dbReference type="PROSITE" id="PS00036">
    <property type="entry name" value="BZIP_BASIC"/>
    <property type="match status" value="1"/>
</dbReference>
<proteinExistence type="predicted"/>
<dbReference type="Proteomes" id="UP001498398">
    <property type="component" value="Unassembled WGS sequence"/>
</dbReference>
<reference evidence="6 7" key="1">
    <citation type="submission" date="2024-01" db="EMBL/GenBank/DDBJ databases">
        <title>A draft genome for the cacao thread blight pathogen Marasmiellus scandens.</title>
        <authorList>
            <person name="Baruah I.K."/>
            <person name="Leung J."/>
            <person name="Bukari Y."/>
            <person name="Amoako-Attah I."/>
            <person name="Meinhardt L.W."/>
            <person name="Bailey B.A."/>
            <person name="Cohen S.P."/>
        </authorList>
    </citation>
    <scope>NUCLEOTIDE SEQUENCE [LARGE SCALE GENOMIC DNA]</scope>
    <source>
        <strain evidence="6 7">GH-19</strain>
    </source>
</reference>
<organism evidence="6 7">
    <name type="scientific">Marasmiellus scandens</name>
    <dbReference type="NCBI Taxonomy" id="2682957"/>
    <lineage>
        <taxon>Eukaryota</taxon>
        <taxon>Fungi</taxon>
        <taxon>Dikarya</taxon>
        <taxon>Basidiomycota</taxon>
        <taxon>Agaricomycotina</taxon>
        <taxon>Agaricomycetes</taxon>
        <taxon>Agaricomycetidae</taxon>
        <taxon>Agaricales</taxon>
        <taxon>Marasmiineae</taxon>
        <taxon>Omphalotaceae</taxon>
        <taxon>Marasmiellus</taxon>
    </lineage>
</organism>
<dbReference type="Gene3D" id="1.10.238.100">
    <property type="entry name" value="YAP1 redox domain. Chain B"/>
    <property type="match status" value="1"/>
</dbReference>
<evidence type="ECO:0000256" key="2">
    <source>
        <dbReference type="ARBA" id="ARBA00004496"/>
    </source>
</evidence>
<keyword evidence="6" id="KW-0238">DNA-binding</keyword>
<feature type="region of interest" description="Disordered" evidence="4">
    <location>
        <begin position="405"/>
        <end position="468"/>
    </location>
</feature>
<evidence type="ECO:0000256" key="4">
    <source>
        <dbReference type="SAM" id="MobiDB-lite"/>
    </source>
</evidence>
<sequence>MDPFADITPLWDLSQATNFSQLPDDDFLALLQKQFPATSQPGAGFGGFTNSINPQSISQFPNQSPASDDSSPSPPRSGEYSSKQSPSDMQEDNGESALKRKASFDDPEEGPSQKNQHTASGSKKGATTAKRKSSGSAPDESRLLKRKEQNRAAQRAFRERKEKHVKDLEDKVAALEAKNEQANTENENLRDLLTRLQSENMALKQQQPQSSGMGQSSFTFSVPKNAASATSPSVVKDPTFQTSMFSSLPRFSYTGPDNKFSNPLNMTSLMSFDPNVLNLLDESSQPTATDSARQMDFNFGPEDSFTPSNYTMIANNPAFFSLASAFDHASLPSSSPNPSASPATTSTSNNDQNSFGFDLSSLAPWPMSQDAGTLDDLFGGGFFNPPHPNMDFSSFLTASPSSSSVSPVVHHSNLNNSQFNGQSPATSVSSSPSSHGSDPSLFSAREGSSSDSEMGHDESECPKTKKECAERIQNSGPSFFAPTNTSVTPTPVSPVSLMDHEQSDMALMKSVACQKGLSPFPTTEVNEHNVEVLSAWRSITRDPSFKECDINSLCKEFTSKARCDGTKVVIEPQGIQGILETLATKKLQQQKC</sequence>
<dbReference type="PANTHER" id="PTHR40621">
    <property type="entry name" value="TRANSCRIPTION FACTOR KAPC-RELATED"/>
    <property type="match status" value="1"/>
</dbReference>
<feature type="compositionally biased region" description="Basic and acidic residues" evidence="4">
    <location>
        <begin position="453"/>
        <end position="468"/>
    </location>
</feature>
<dbReference type="EMBL" id="JBANRG010000003">
    <property type="protein sequence ID" value="KAK7468466.1"/>
    <property type="molecule type" value="Genomic_DNA"/>
</dbReference>
<dbReference type="InterPro" id="IPR050936">
    <property type="entry name" value="AP-1-like"/>
</dbReference>
<dbReference type="InterPro" id="IPR023167">
    <property type="entry name" value="Yap1_redox_dom_sf"/>
</dbReference>
<dbReference type="InterPro" id="IPR046347">
    <property type="entry name" value="bZIP_sf"/>
</dbReference>
<keyword evidence="7" id="KW-1185">Reference proteome</keyword>
<dbReference type="PROSITE" id="PS50217">
    <property type="entry name" value="BZIP"/>
    <property type="match status" value="1"/>
</dbReference>
<dbReference type="SMART" id="SM00338">
    <property type="entry name" value="BRLZ"/>
    <property type="match status" value="1"/>
</dbReference>
<feature type="compositionally biased region" description="Polar residues" evidence="4">
    <location>
        <begin position="79"/>
        <end position="88"/>
    </location>
</feature>
<comment type="subcellular location">
    <subcellularLocation>
        <location evidence="2">Cytoplasm</location>
    </subcellularLocation>
    <subcellularLocation>
        <location evidence="1">Nucleus</location>
    </subcellularLocation>
</comment>
<dbReference type="Gene3D" id="1.20.5.170">
    <property type="match status" value="1"/>
</dbReference>
<dbReference type="InterPro" id="IPR004827">
    <property type="entry name" value="bZIP"/>
</dbReference>
<feature type="compositionally biased region" description="Basic and acidic residues" evidence="4">
    <location>
        <begin position="139"/>
        <end position="166"/>
    </location>
</feature>
<comment type="caution">
    <text evidence="6">The sequence shown here is derived from an EMBL/GenBank/DDBJ whole genome shotgun (WGS) entry which is preliminary data.</text>
</comment>
<feature type="compositionally biased region" description="Low complexity" evidence="4">
    <location>
        <begin position="331"/>
        <end position="350"/>
    </location>
</feature>
<feature type="compositionally biased region" description="Polar residues" evidence="4">
    <location>
        <begin position="48"/>
        <end position="63"/>
    </location>
</feature>
<dbReference type="PANTHER" id="PTHR40621:SF6">
    <property type="entry name" value="AP-1-LIKE TRANSCRIPTION FACTOR YAP1-RELATED"/>
    <property type="match status" value="1"/>
</dbReference>